<dbReference type="PANTHER" id="PTHR33055:SF3">
    <property type="entry name" value="PUTATIVE TRANSPOSASE FOR IS117-RELATED"/>
    <property type="match status" value="1"/>
</dbReference>
<keyword evidence="4" id="KW-1185">Reference proteome</keyword>
<dbReference type="GO" id="GO:0003677">
    <property type="term" value="F:DNA binding"/>
    <property type="evidence" value="ECO:0007669"/>
    <property type="project" value="InterPro"/>
</dbReference>
<protein>
    <submittedName>
        <fullName evidence="3">IS110 family transposase</fullName>
    </submittedName>
</protein>
<reference evidence="3" key="1">
    <citation type="submission" date="2020-06" db="EMBL/GenBank/DDBJ databases">
        <title>Legume-microbial interactions unlock mineral nutrients during tropical forest succession.</title>
        <authorList>
            <person name="Epihov D.Z."/>
        </authorList>
    </citation>
    <scope>NUCLEOTIDE SEQUENCE [LARGE SCALE GENOMIC DNA]</scope>
    <source>
        <strain evidence="3">Pan2503</strain>
    </source>
</reference>
<dbReference type="AlphaFoldDB" id="A0A7V8NUQ4"/>
<proteinExistence type="predicted"/>
<sequence length="350" mass="40817">MLIIGCDYHPGFPQIASVDRESGELREGRLGHREEAERFYHQLKERNLQVRVGMEASGHSRWFERLLGELQFELWIGDVVQIRSKRVRKQKTDRQDAQLLLRLLMEDRFPRIWVPDAENRDLRQRLWHRHRLVQMRTRVVNQLQVVALNEGLRRKKGLWRAAGRQELESFALAPWASRRRQDLLDLLDQLTPKIQELTRALEPEAEKRPVARRLKTHPGVGPLTALAYELVIGTPERFHCGKQIASYVGLVPREESSGDGRRLGHISKQGSALLRFLLVEAAQVTVRSQPQWRSRFFHLAMRRGRKIAKVAMARKLAVHLYWMWRQGWDYGPMQKLGSHAGEPGNRDGEQ</sequence>
<dbReference type="NCBIfam" id="NF033542">
    <property type="entry name" value="transpos_IS110"/>
    <property type="match status" value="1"/>
</dbReference>
<dbReference type="GO" id="GO:0006313">
    <property type="term" value="P:DNA transposition"/>
    <property type="evidence" value="ECO:0007669"/>
    <property type="project" value="InterPro"/>
</dbReference>
<dbReference type="InterPro" id="IPR003346">
    <property type="entry name" value="Transposase_20"/>
</dbReference>
<organism evidence="3 4">
    <name type="scientific">Candidatus Acidiferrum panamense</name>
    <dbReference type="NCBI Taxonomy" id="2741543"/>
    <lineage>
        <taxon>Bacteria</taxon>
        <taxon>Pseudomonadati</taxon>
        <taxon>Acidobacteriota</taxon>
        <taxon>Terriglobia</taxon>
        <taxon>Candidatus Acidiferrales</taxon>
        <taxon>Candidatus Acidiferrum</taxon>
    </lineage>
</organism>
<evidence type="ECO:0000259" key="2">
    <source>
        <dbReference type="Pfam" id="PF02371"/>
    </source>
</evidence>
<dbReference type="EMBL" id="JACDQQ010002185">
    <property type="protein sequence ID" value="MBA0087788.1"/>
    <property type="molecule type" value="Genomic_DNA"/>
</dbReference>
<dbReference type="Pfam" id="PF02371">
    <property type="entry name" value="Transposase_20"/>
    <property type="match status" value="1"/>
</dbReference>
<dbReference type="Proteomes" id="UP000567293">
    <property type="component" value="Unassembled WGS sequence"/>
</dbReference>
<evidence type="ECO:0000259" key="1">
    <source>
        <dbReference type="Pfam" id="PF01548"/>
    </source>
</evidence>
<evidence type="ECO:0000313" key="3">
    <source>
        <dbReference type="EMBL" id="MBA0087788.1"/>
    </source>
</evidence>
<dbReference type="Pfam" id="PF01548">
    <property type="entry name" value="DEDD_Tnp_IS110"/>
    <property type="match status" value="1"/>
</dbReference>
<evidence type="ECO:0000313" key="4">
    <source>
        <dbReference type="Proteomes" id="UP000567293"/>
    </source>
</evidence>
<comment type="caution">
    <text evidence="3">The sequence shown here is derived from an EMBL/GenBank/DDBJ whole genome shotgun (WGS) entry which is preliminary data.</text>
</comment>
<feature type="domain" description="Transposase IS110-like N-terminal" evidence="1">
    <location>
        <begin position="4"/>
        <end position="145"/>
    </location>
</feature>
<accession>A0A7V8NUQ4</accession>
<feature type="domain" description="Transposase IS116/IS110/IS902 C-terminal" evidence="2">
    <location>
        <begin position="212"/>
        <end position="295"/>
    </location>
</feature>
<dbReference type="GO" id="GO:0004803">
    <property type="term" value="F:transposase activity"/>
    <property type="evidence" value="ECO:0007669"/>
    <property type="project" value="InterPro"/>
</dbReference>
<dbReference type="InterPro" id="IPR047650">
    <property type="entry name" value="Transpos_IS110"/>
</dbReference>
<gene>
    <name evidence="3" type="ORF">HRJ53_22610</name>
</gene>
<dbReference type="InterPro" id="IPR002525">
    <property type="entry name" value="Transp_IS110-like_N"/>
</dbReference>
<name>A0A7V8NUQ4_9BACT</name>
<dbReference type="PANTHER" id="PTHR33055">
    <property type="entry name" value="TRANSPOSASE FOR INSERTION SEQUENCE ELEMENT IS1111A"/>
    <property type="match status" value="1"/>
</dbReference>